<evidence type="ECO:0000256" key="3">
    <source>
        <dbReference type="ARBA" id="ARBA00023274"/>
    </source>
</evidence>
<dbReference type="Gene3D" id="3.90.1180.10">
    <property type="entry name" value="Ribosomal protein L13"/>
    <property type="match status" value="1"/>
</dbReference>
<evidence type="ECO:0000313" key="4">
    <source>
        <dbReference type="EMBL" id="OLY80991.1"/>
    </source>
</evidence>
<evidence type="ECO:0000256" key="1">
    <source>
        <dbReference type="ARBA" id="ARBA00006227"/>
    </source>
</evidence>
<accession>A0A1R0GVS8</accession>
<name>A0A1R0GVS8_9FUNG</name>
<dbReference type="GO" id="GO:0005762">
    <property type="term" value="C:mitochondrial large ribosomal subunit"/>
    <property type="evidence" value="ECO:0007669"/>
    <property type="project" value="TreeGrafter"/>
</dbReference>
<gene>
    <name evidence="4" type="ORF">AYI68_g4910</name>
</gene>
<dbReference type="NCBIfam" id="TIGR01066">
    <property type="entry name" value="rplM_bact"/>
    <property type="match status" value="1"/>
</dbReference>
<dbReference type="CDD" id="cd00392">
    <property type="entry name" value="Ribosomal_L13"/>
    <property type="match status" value="1"/>
</dbReference>
<protein>
    <submittedName>
        <fullName evidence="4">54S ribosomal protein L23, mitochondrial</fullName>
    </submittedName>
</protein>
<dbReference type="GO" id="GO:0006412">
    <property type="term" value="P:translation"/>
    <property type="evidence" value="ECO:0007669"/>
    <property type="project" value="InterPro"/>
</dbReference>
<keyword evidence="3" id="KW-0687">Ribonucleoprotein</keyword>
<evidence type="ECO:0000256" key="2">
    <source>
        <dbReference type="ARBA" id="ARBA00022980"/>
    </source>
</evidence>
<dbReference type="InterPro" id="IPR005823">
    <property type="entry name" value="Ribosomal_uL13_bac-type"/>
</dbReference>
<dbReference type="PIRSF" id="PIRSF002181">
    <property type="entry name" value="Ribosomal_L13"/>
    <property type="match status" value="1"/>
</dbReference>
<dbReference type="GO" id="GO:0017148">
    <property type="term" value="P:negative regulation of translation"/>
    <property type="evidence" value="ECO:0007669"/>
    <property type="project" value="TreeGrafter"/>
</dbReference>
<dbReference type="InterPro" id="IPR005822">
    <property type="entry name" value="Ribosomal_uL13"/>
</dbReference>
<dbReference type="GO" id="GO:0003729">
    <property type="term" value="F:mRNA binding"/>
    <property type="evidence" value="ECO:0007669"/>
    <property type="project" value="TreeGrafter"/>
</dbReference>
<dbReference type="EMBL" id="LSSL01002899">
    <property type="protein sequence ID" value="OLY80991.1"/>
    <property type="molecule type" value="Genomic_DNA"/>
</dbReference>
<proteinExistence type="inferred from homology"/>
<reference evidence="4 5" key="1">
    <citation type="journal article" date="2016" name="Mol. Biol. Evol.">
        <title>Genome-Wide Survey of Gut Fungi (Harpellales) Reveals the First Horizontally Transferred Ubiquitin Gene from a Mosquito Host.</title>
        <authorList>
            <person name="Wang Y."/>
            <person name="White M.M."/>
            <person name="Kvist S."/>
            <person name="Moncalvo J.M."/>
        </authorList>
    </citation>
    <scope>NUCLEOTIDE SEQUENCE [LARGE SCALE GENOMIC DNA]</scope>
    <source>
        <strain evidence="4 5">ALG-7-W6</strain>
    </source>
</reference>
<comment type="caution">
    <text evidence="4">The sequence shown here is derived from an EMBL/GenBank/DDBJ whole genome shotgun (WGS) entry which is preliminary data.</text>
</comment>
<comment type="similarity">
    <text evidence="1">Belongs to the universal ribosomal protein uL13 family.</text>
</comment>
<dbReference type="PANTHER" id="PTHR11545">
    <property type="entry name" value="RIBOSOMAL PROTEIN L13"/>
    <property type="match status" value="1"/>
</dbReference>
<sequence length="130" mass="14784">MGTKIATVLMGKHKPIFDPASDCGDYVVVINAKHVEVTGRKFEQKIYRRHTGRPGGLKETKFSDLIEKDPTQVIKHAVSGMLPKNRLRDVRIGRLLVFPEGEHPYEQNIMKIYDLKVSPSVEPIFEISKK</sequence>
<dbReference type="STRING" id="133383.A0A1R0GVS8"/>
<organism evidence="4 5">
    <name type="scientific">Smittium mucronatum</name>
    <dbReference type="NCBI Taxonomy" id="133383"/>
    <lineage>
        <taxon>Eukaryota</taxon>
        <taxon>Fungi</taxon>
        <taxon>Fungi incertae sedis</taxon>
        <taxon>Zoopagomycota</taxon>
        <taxon>Kickxellomycotina</taxon>
        <taxon>Harpellomycetes</taxon>
        <taxon>Harpellales</taxon>
        <taxon>Legeriomycetaceae</taxon>
        <taxon>Smittium</taxon>
    </lineage>
</organism>
<dbReference type="AlphaFoldDB" id="A0A1R0GVS8"/>
<dbReference type="InterPro" id="IPR036899">
    <property type="entry name" value="Ribosomal_uL13_sf"/>
</dbReference>
<dbReference type="Proteomes" id="UP000187455">
    <property type="component" value="Unassembled WGS sequence"/>
</dbReference>
<dbReference type="PANTHER" id="PTHR11545:SF2">
    <property type="entry name" value="LARGE RIBOSOMAL SUBUNIT PROTEIN UL13M"/>
    <property type="match status" value="1"/>
</dbReference>
<keyword evidence="5" id="KW-1185">Reference proteome</keyword>
<keyword evidence="2 4" id="KW-0689">Ribosomal protein</keyword>
<evidence type="ECO:0000313" key="5">
    <source>
        <dbReference type="Proteomes" id="UP000187455"/>
    </source>
</evidence>
<dbReference type="Pfam" id="PF00572">
    <property type="entry name" value="Ribosomal_L13"/>
    <property type="match status" value="1"/>
</dbReference>
<dbReference type="OrthoDB" id="274622at2759"/>
<dbReference type="GO" id="GO:0003735">
    <property type="term" value="F:structural constituent of ribosome"/>
    <property type="evidence" value="ECO:0007669"/>
    <property type="project" value="InterPro"/>
</dbReference>
<dbReference type="HAMAP" id="MF_01366">
    <property type="entry name" value="Ribosomal_uL13"/>
    <property type="match status" value="1"/>
</dbReference>
<dbReference type="SUPFAM" id="SSF52161">
    <property type="entry name" value="Ribosomal protein L13"/>
    <property type="match status" value="1"/>
</dbReference>